<dbReference type="AlphaFoldDB" id="A0AAV7VW24"/>
<dbReference type="Gene3D" id="3.30.250.20">
    <property type="entry name" value="L1 transposable element, C-terminal domain"/>
    <property type="match status" value="1"/>
</dbReference>
<evidence type="ECO:0000313" key="2">
    <source>
        <dbReference type="Proteomes" id="UP001066276"/>
    </source>
</evidence>
<sequence>MEPPRPGAPPRTIIARLLNYRDRDCVLRAARDSDKAVFENGNISIYPDDTNKVQNSRKSFLELKAKLRAMNVRNMFLYPVRLKRAAENSDRALRRINGLSAAVIERRTQRMERTECGYKLAGEKRHKTKA</sequence>
<dbReference type="InterPro" id="IPR042566">
    <property type="entry name" value="L1_C"/>
</dbReference>
<dbReference type="Proteomes" id="UP001066276">
    <property type="component" value="Chromosome 1_2"/>
</dbReference>
<organism evidence="1 2">
    <name type="scientific">Pleurodeles waltl</name>
    <name type="common">Iberian ribbed newt</name>
    <dbReference type="NCBI Taxonomy" id="8319"/>
    <lineage>
        <taxon>Eukaryota</taxon>
        <taxon>Metazoa</taxon>
        <taxon>Chordata</taxon>
        <taxon>Craniata</taxon>
        <taxon>Vertebrata</taxon>
        <taxon>Euteleostomi</taxon>
        <taxon>Amphibia</taxon>
        <taxon>Batrachia</taxon>
        <taxon>Caudata</taxon>
        <taxon>Salamandroidea</taxon>
        <taxon>Salamandridae</taxon>
        <taxon>Pleurodelinae</taxon>
        <taxon>Pleurodeles</taxon>
    </lineage>
</organism>
<dbReference type="EMBL" id="JANPWB010000002">
    <property type="protein sequence ID" value="KAJ1205483.1"/>
    <property type="molecule type" value="Genomic_DNA"/>
</dbReference>
<keyword evidence="2" id="KW-1185">Reference proteome</keyword>
<evidence type="ECO:0000313" key="1">
    <source>
        <dbReference type="EMBL" id="KAJ1205483.1"/>
    </source>
</evidence>
<gene>
    <name evidence="1" type="ORF">NDU88_000917</name>
</gene>
<comment type="caution">
    <text evidence="1">The sequence shown here is derived from an EMBL/GenBank/DDBJ whole genome shotgun (WGS) entry which is preliminary data.</text>
</comment>
<accession>A0AAV7VW24</accession>
<reference evidence="1" key="1">
    <citation type="journal article" date="2022" name="bioRxiv">
        <title>Sequencing and chromosome-scale assembly of the giantPleurodeles waltlgenome.</title>
        <authorList>
            <person name="Brown T."/>
            <person name="Elewa A."/>
            <person name="Iarovenko S."/>
            <person name="Subramanian E."/>
            <person name="Araus A.J."/>
            <person name="Petzold A."/>
            <person name="Susuki M."/>
            <person name="Suzuki K.-i.T."/>
            <person name="Hayashi T."/>
            <person name="Toyoda A."/>
            <person name="Oliveira C."/>
            <person name="Osipova E."/>
            <person name="Leigh N.D."/>
            <person name="Simon A."/>
            <person name="Yun M.H."/>
        </authorList>
    </citation>
    <scope>NUCLEOTIDE SEQUENCE</scope>
    <source>
        <strain evidence="1">20211129_DDA</strain>
        <tissue evidence="1">Liver</tissue>
    </source>
</reference>
<name>A0AAV7VW24_PLEWA</name>
<proteinExistence type="predicted"/>
<protein>
    <submittedName>
        <fullName evidence="1">Uncharacterized protein</fullName>
    </submittedName>
</protein>